<dbReference type="AlphaFoldDB" id="A0A5E7ADF2"/>
<accession>A0A5E7ADF2</accession>
<dbReference type="Proteomes" id="UP000326437">
    <property type="component" value="Unassembled WGS sequence"/>
</dbReference>
<name>A0A5E7ADF2_PSEFL</name>
<evidence type="ECO:0000313" key="2">
    <source>
        <dbReference type="Proteomes" id="UP000326437"/>
    </source>
</evidence>
<sequence>MKMPINATKAALRGSREVAIAMNGAPMATPRA</sequence>
<protein>
    <submittedName>
        <fullName evidence="1">Uncharacterized protein</fullName>
    </submittedName>
</protein>
<organism evidence="1 2">
    <name type="scientific">Pseudomonas fluorescens</name>
    <dbReference type="NCBI Taxonomy" id="294"/>
    <lineage>
        <taxon>Bacteria</taxon>
        <taxon>Pseudomonadati</taxon>
        <taxon>Pseudomonadota</taxon>
        <taxon>Gammaproteobacteria</taxon>
        <taxon>Pseudomonadales</taxon>
        <taxon>Pseudomonadaceae</taxon>
        <taxon>Pseudomonas</taxon>
    </lineage>
</organism>
<proteinExistence type="predicted"/>
<evidence type="ECO:0000313" key="1">
    <source>
        <dbReference type="EMBL" id="VVN76529.1"/>
    </source>
</evidence>
<dbReference type="EMBL" id="CABVHO010000398">
    <property type="protein sequence ID" value="VVN76529.1"/>
    <property type="molecule type" value="Genomic_DNA"/>
</dbReference>
<gene>
    <name evidence="1" type="ORF">PS685_05327</name>
</gene>
<reference evidence="1 2" key="1">
    <citation type="submission" date="2019-09" db="EMBL/GenBank/DDBJ databases">
        <authorList>
            <person name="Chandra G."/>
            <person name="Truman W A."/>
        </authorList>
    </citation>
    <scope>NUCLEOTIDE SEQUENCE [LARGE SCALE GENOMIC DNA]</scope>
    <source>
        <strain evidence="1">PS685</strain>
    </source>
</reference>